<dbReference type="InterPro" id="IPR002541">
    <property type="entry name" value="Cyt_c_assembly"/>
</dbReference>
<keyword evidence="4 6" id="KW-1133">Transmembrane helix</keyword>
<proteinExistence type="predicted"/>
<feature type="domain" description="Cytochrome c assembly protein" evidence="7">
    <location>
        <begin position="76"/>
        <end position="249"/>
    </location>
</feature>
<reference evidence="8" key="1">
    <citation type="submission" date="2016-04" db="EMBL/GenBank/DDBJ databases">
        <authorList>
            <person name="Evans L.H."/>
            <person name="Alamgir A."/>
            <person name="Owens N."/>
            <person name="Weber N.D."/>
            <person name="Virtaneva K."/>
            <person name="Barbian K."/>
            <person name="Babar A."/>
            <person name="Rosenke K."/>
        </authorList>
    </citation>
    <scope>NUCLEOTIDE SEQUENCE</scope>
    <source>
        <strain evidence="8">86-1</strain>
    </source>
</reference>
<gene>
    <name evidence="8" type="ORF">KL86DYS1_30424</name>
</gene>
<organism evidence="8">
    <name type="scientific">uncultured Dysgonomonas sp</name>
    <dbReference type="NCBI Taxonomy" id="206096"/>
    <lineage>
        <taxon>Bacteria</taxon>
        <taxon>Pseudomonadati</taxon>
        <taxon>Bacteroidota</taxon>
        <taxon>Bacteroidia</taxon>
        <taxon>Bacteroidales</taxon>
        <taxon>Dysgonomonadaceae</taxon>
        <taxon>Dysgonomonas</taxon>
        <taxon>environmental samples</taxon>
    </lineage>
</organism>
<evidence type="ECO:0000256" key="3">
    <source>
        <dbReference type="ARBA" id="ARBA00022748"/>
    </source>
</evidence>
<evidence type="ECO:0000259" key="7">
    <source>
        <dbReference type="Pfam" id="PF01578"/>
    </source>
</evidence>
<name>A0A212JTT5_9BACT</name>
<dbReference type="InterPro" id="IPR045062">
    <property type="entry name" value="Cyt_c_biogenesis_CcsA/CcmC"/>
</dbReference>
<evidence type="ECO:0000256" key="2">
    <source>
        <dbReference type="ARBA" id="ARBA00022692"/>
    </source>
</evidence>
<dbReference type="GO" id="GO:0020037">
    <property type="term" value="F:heme binding"/>
    <property type="evidence" value="ECO:0007669"/>
    <property type="project" value="InterPro"/>
</dbReference>
<dbReference type="EMBL" id="FLUM01000003">
    <property type="protein sequence ID" value="SBW02864.1"/>
    <property type="molecule type" value="Genomic_DNA"/>
</dbReference>
<dbReference type="Pfam" id="PF01578">
    <property type="entry name" value="Cytochrom_C_asm"/>
    <property type="match status" value="1"/>
</dbReference>
<sequence>MTWDEFLWFAIPAMICWISAGVLVYKCKKTFILEGLMIAGIVIFAAFIIGLWIGQERPPLRTIGETRLWYSFFLATVGYFTYKHWKYKWLLSFSSLVACVFVCVNIFKPEIHSTNLMPALQSYWFVPHVTVYILSYAMLGAATIAAIIQLVNLKKDRLDDNLYKLMDNVVYIGFGFLILGMLMGAVWAKEAWGHYWSWDPKETWAFITSAGYLVYIHMRLQKYHVKFVLWMLPIAFVLLMITWIGVNYLPAAQNSIHVYSN</sequence>
<evidence type="ECO:0000256" key="1">
    <source>
        <dbReference type="ARBA" id="ARBA00004141"/>
    </source>
</evidence>
<evidence type="ECO:0000256" key="5">
    <source>
        <dbReference type="ARBA" id="ARBA00023136"/>
    </source>
</evidence>
<dbReference type="PANTHER" id="PTHR30071">
    <property type="entry name" value="HEME EXPORTER PROTEIN C"/>
    <property type="match status" value="1"/>
</dbReference>
<comment type="subcellular location">
    <subcellularLocation>
        <location evidence="1">Membrane</location>
        <topology evidence="1">Multi-pass membrane protein</topology>
    </subcellularLocation>
</comment>
<keyword evidence="5 6" id="KW-0472">Membrane</keyword>
<evidence type="ECO:0000256" key="6">
    <source>
        <dbReference type="SAM" id="Phobius"/>
    </source>
</evidence>
<feature type="transmembrane region" description="Helical" evidence="6">
    <location>
        <begin position="66"/>
        <end position="82"/>
    </location>
</feature>
<dbReference type="AlphaFoldDB" id="A0A212JTT5"/>
<dbReference type="RefSeq" id="WP_296942260.1">
    <property type="nucleotide sequence ID" value="NZ_LT599032.1"/>
</dbReference>
<dbReference type="GO" id="GO:0017004">
    <property type="term" value="P:cytochrome complex assembly"/>
    <property type="evidence" value="ECO:0007669"/>
    <property type="project" value="UniProtKB-KW"/>
</dbReference>
<feature type="transmembrane region" description="Helical" evidence="6">
    <location>
        <begin position="6"/>
        <end position="25"/>
    </location>
</feature>
<feature type="transmembrane region" description="Helical" evidence="6">
    <location>
        <begin position="203"/>
        <end position="220"/>
    </location>
</feature>
<protein>
    <recommendedName>
        <fullName evidence="7">Cytochrome c assembly protein domain-containing protein</fullName>
    </recommendedName>
</protein>
<feature type="transmembrane region" description="Helical" evidence="6">
    <location>
        <begin position="227"/>
        <end position="246"/>
    </location>
</feature>
<dbReference type="PANTHER" id="PTHR30071:SF1">
    <property type="entry name" value="CYTOCHROME B_B6 PROTEIN-RELATED"/>
    <property type="match status" value="1"/>
</dbReference>
<dbReference type="GO" id="GO:0005886">
    <property type="term" value="C:plasma membrane"/>
    <property type="evidence" value="ECO:0007669"/>
    <property type="project" value="TreeGrafter"/>
</dbReference>
<evidence type="ECO:0000313" key="8">
    <source>
        <dbReference type="EMBL" id="SBW02864.1"/>
    </source>
</evidence>
<accession>A0A212JTT5</accession>
<feature type="transmembrane region" description="Helical" evidence="6">
    <location>
        <begin position="127"/>
        <end position="148"/>
    </location>
</feature>
<evidence type="ECO:0000256" key="4">
    <source>
        <dbReference type="ARBA" id="ARBA00022989"/>
    </source>
</evidence>
<feature type="transmembrane region" description="Helical" evidence="6">
    <location>
        <begin position="32"/>
        <end position="54"/>
    </location>
</feature>
<feature type="transmembrane region" description="Helical" evidence="6">
    <location>
        <begin position="89"/>
        <end position="107"/>
    </location>
</feature>
<keyword evidence="2 6" id="KW-0812">Transmembrane</keyword>
<keyword evidence="3" id="KW-0201">Cytochrome c-type biogenesis</keyword>
<feature type="transmembrane region" description="Helical" evidence="6">
    <location>
        <begin position="169"/>
        <end position="188"/>
    </location>
</feature>